<dbReference type="HOGENOM" id="CLU_2017734_0_0_1"/>
<dbReference type="EMBL" id="ABJB010024818">
    <property type="status" value="NOT_ANNOTATED_CDS"/>
    <property type="molecule type" value="Genomic_DNA"/>
</dbReference>
<keyword evidence="1" id="KW-0812">Transmembrane</keyword>
<protein>
    <submittedName>
        <fullName evidence="2 3">Uncharacterized protein</fullName>
    </submittedName>
</protein>
<keyword evidence="1" id="KW-1133">Transmembrane helix</keyword>
<proteinExistence type="predicted"/>
<feature type="transmembrane region" description="Helical" evidence="1">
    <location>
        <begin position="7"/>
        <end position="31"/>
    </location>
</feature>
<dbReference type="AlphaFoldDB" id="B7PD27"/>
<feature type="transmembrane region" description="Helical" evidence="1">
    <location>
        <begin position="86"/>
        <end position="106"/>
    </location>
</feature>
<dbReference type="EMBL" id="ABJB010945208">
    <property type="status" value="NOT_ANNOTATED_CDS"/>
    <property type="molecule type" value="Genomic_DNA"/>
</dbReference>
<dbReference type="Proteomes" id="UP000001555">
    <property type="component" value="Unassembled WGS sequence"/>
</dbReference>
<reference evidence="2 4" key="1">
    <citation type="submission" date="2008-03" db="EMBL/GenBank/DDBJ databases">
        <title>Annotation of Ixodes scapularis.</title>
        <authorList>
            <consortium name="Ixodes scapularis Genome Project Consortium"/>
            <person name="Caler E."/>
            <person name="Hannick L.I."/>
            <person name="Bidwell S."/>
            <person name="Joardar V."/>
            <person name="Thiagarajan M."/>
            <person name="Amedeo P."/>
            <person name="Galinsky K.J."/>
            <person name="Schobel S."/>
            <person name="Inman J."/>
            <person name="Hostetler J."/>
            <person name="Miller J."/>
            <person name="Hammond M."/>
            <person name="Megy K."/>
            <person name="Lawson D."/>
            <person name="Kodira C."/>
            <person name="Sutton G."/>
            <person name="Meyer J."/>
            <person name="Hill C.A."/>
            <person name="Birren B."/>
            <person name="Nene V."/>
            <person name="Collins F."/>
            <person name="Alarcon-Chaidez F."/>
            <person name="Wikel S."/>
            <person name="Strausberg R."/>
        </authorList>
    </citation>
    <scope>NUCLEOTIDE SEQUENCE [LARGE SCALE GENOMIC DNA]</scope>
    <source>
        <strain evidence="4">Wikel</strain>
        <strain evidence="2">Wikel colony</strain>
    </source>
</reference>
<dbReference type="EMBL" id="ABJB011073629">
    <property type="status" value="NOT_ANNOTATED_CDS"/>
    <property type="molecule type" value="Genomic_DNA"/>
</dbReference>
<dbReference type="EMBL" id="ABJB010056679">
    <property type="status" value="NOT_ANNOTATED_CDS"/>
    <property type="molecule type" value="Genomic_DNA"/>
</dbReference>
<name>B7PD27_IXOSC</name>
<accession>B7PD27</accession>
<keyword evidence="1" id="KW-0472">Membrane</keyword>
<dbReference type="PaxDb" id="6945-B7PD27"/>
<evidence type="ECO:0000313" key="2">
    <source>
        <dbReference type="EMBL" id="EEC04499.1"/>
    </source>
</evidence>
<evidence type="ECO:0000313" key="4">
    <source>
        <dbReference type="Proteomes" id="UP000001555"/>
    </source>
</evidence>
<dbReference type="VEuPathDB" id="VectorBase:ISCI014405"/>
<dbReference type="EnsemblMetazoa" id="ISCW002800-RA">
    <property type="protein sequence ID" value="ISCW002800-PA"/>
    <property type="gene ID" value="ISCW002800"/>
</dbReference>
<sequence>MTMYSVIIPYLGSAAKGAGVATLLMISFQLWHMSEKVRLGSLPPRMPASVDFCPTNFTAMAPASNTSLTHERGSSTGFVLTQLSAYWSNFFSTILTIVIGLIISLLTGKCTQRYSYTVLINMS</sequence>
<dbReference type="InParanoid" id="B7PD27"/>
<evidence type="ECO:0000256" key="1">
    <source>
        <dbReference type="SAM" id="Phobius"/>
    </source>
</evidence>
<gene>
    <name evidence="2" type="ORF">IscW_ISCW002800</name>
</gene>
<dbReference type="EMBL" id="DS688218">
    <property type="protein sequence ID" value="EEC04499.1"/>
    <property type="molecule type" value="Genomic_DNA"/>
</dbReference>
<dbReference type="VEuPathDB" id="VectorBase:ISCW002800"/>
<dbReference type="EMBL" id="ABJB010906634">
    <property type="status" value="NOT_ANNOTATED_CDS"/>
    <property type="molecule type" value="Genomic_DNA"/>
</dbReference>
<evidence type="ECO:0000313" key="3">
    <source>
        <dbReference type="EnsemblMetazoa" id="ISCW002800-PA"/>
    </source>
</evidence>
<organism>
    <name type="scientific">Ixodes scapularis</name>
    <name type="common">Black-legged tick</name>
    <name type="synonym">Deer tick</name>
    <dbReference type="NCBI Taxonomy" id="6945"/>
    <lineage>
        <taxon>Eukaryota</taxon>
        <taxon>Metazoa</taxon>
        <taxon>Ecdysozoa</taxon>
        <taxon>Arthropoda</taxon>
        <taxon>Chelicerata</taxon>
        <taxon>Arachnida</taxon>
        <taxon>Acari</taxon>
        <taxon>Parasitiformes</taxon>
        <taxon>Ixodida</taxon>
        <taxon>Ixodoidea</taxon>
        <taxon>Ixodidae</taxon>
        <taxon>Ixodinae</taxon>
        <taxon>Ixodes</taxon>
    </lineage>
</organism>
<dbReference type="VEuPathDB" id="VectorBase:ISCP_010691"/>
<keyword evidence="4" id="KW-1185">Reference proteome</keyword>
<reference evidence="3" key="2">
    <citation type="submission" date="2020-05" db="UniProtKB">
        <authorList>
            <consortium name="EnsemblMetazoa"/>
        </authorList>
    </citation>
    <scope>IDENTIFICATION</scope>
    <source>
        <strain evidence="3">wikel</strain>
    </source>
</reference>
<dbReference type="OrthoDB" id="6500325at2759"/>